<feature type="coiled-coil region" evidence="1">
    <location>
        <begin position="98"/>
        <end position="259"/>
    </location>
</feature>
<dbReference type="EMBL" id="PRDL01000001">
    <property type="protein sequence ID" value="MBE8717515.1"/>
    <property type="molecule type" value="Genomic_DNA"/>
</dbReference>
<proteinExistence type="predicted"/>
<keyword evidence="1" id="KW-0175">Coiled coil</keyword>
<dbReference type="Proteomes" id="UP000652567">
    <property type="component" value="Unassembled WGS sequence"/>
</dbReference>
<dbReference type="RefSeq" id="WP_193909406.1">
    <property type="nucleotide sequence ID" value="NZ_PRDL01000001.1"/>
</dbReference>
<feature type="domain" description="KfrA N-terminal DNA-binding" evidence="2">
    <location>
        <begin position="8"/>
        <end position="117"/>
    </location>
</feature>
<comment type="caution">
    <text evidence="3">The sequence shown here is derived from an EMBL/GenBank/DDBJ whole genome shotgun (WGS) entry which is preliminary data.</text>
</comment>
<name>A0A928V5E0_9GAMM</name>
<dbReference type="Gene3D" id="1.20.5.730">
    <property type="entry name" value="Single helix bin"/>
    <property type="match status" value="1"/>
</dbReference>
<accession>A0A928V5E0</accession>
<dbReference type="InterPro" id="IPR021104">
    <property type="entry name" value="KfrA_DNA-bd_N"/>
</dbReference>
<evidence type="ECO:0000313" key="4">
    <source>
        <dbReference type="Proteomes" id="UP000652567"/>
    </source>
</evidence>
<evidence type="ECO:0000313" key="3">
    <source>
        <dbReference type="EMBL" id="MBE8717515.1"/>
    </source>
</evidence>
<dbReference type="Pfam" id="PF11740">
    <property type="entry name" value="KfrA_N"/>
    <property type="match status" value="1"/>
</dbReference>
<organism evidence="3 4">
    <name type="scientific">Cellvibrio polysaccharolyticus</name>
    <dbReference type="NCBI Taxonomy" id="2082724"/>
    <lineage>
        <taxon>Bacteria</taxon>
        <taxon>Pseudomonadati</taxon>
        <taxon>Pseudomonadota</taxon>
        <taxon>Gammaproteobacteria</taxon>
        <taxon>Cellvibrionales</taxon>
        <taxon>Cellvibrionaceae</taxon>
        <taxon>Cellvibrio</taxon>
    </lineage>
</organism>
<evidence type="ECO:0000259" key="2">
    <source>
        <dbReference type="Pfam" id="PF11740"/>
    </source>
</evidence>
<sequence length="329" mass="37018">MANSGVNKFQIQKAKDALLAKGINPSIDAVRVELGNTGSKATIHRYLKELADEKPLTADKKIALGDTLAAMVEGLANQLHEEARALVEDYQKQHAGVLQDLKSHLEEKTQQADAAEQMIQQLRAQLEASEQSVKSLGNDHQVMQIEVGRLQQQVADKDTHLKEKSAHISSLEEKHQHARDTLEHFRNAAKEQREQEQRRHEHQVQQLQGEIRQLKQTISLKQTDVTQLNKDNARLIAELTESRRNAQQFETALKVSEEKVMGAVTASAILERENQQNTAEIGALRLIQTDLQEKLSGLTTELITVKAELNVRSKLFNYRGFSKNTRAPL</sequence>
<dbReference type="AlphaFoldDB" id="A0A928V5E0"/>
<protein>
    <recommendedName>
        <fullName evidence="2">KfrA N-terminal DNA-binding domain-containing protein</fullName>
    </recommendedName>
</protein>
<gene>
    <name evidence="3" type="ORF">C4F51_09965</name>
</gene>
<evidence type="ECO:0000256" key="1">
    <source>
        <dbReference type="SAM" id="Coils"/>
    </source>
</evidence>
<keyword evidence="4" id="KW-1185">Reference proteome</keyword>
<reference evidence="3" key="1">
    <citation type="submission" date="2018-07" db="EMBL/GenBank/DDBJ databases">
        <title>Genome assembly of strain Ka43.</title>
        <authorList>
            <person name="Kukolya J."/>
            <person name="Nagy I."/>
            <person name="Horvath B."/>
            <person name="Toth A."/>
        </authorList>
    </citation>
    <scope>NUCLEOTIDE SEQUENCE</scope>
    <source>
        <strain evidence="3">KB43</strain>
    </source>
</reference>